<dbReference type="Proteomes" id="UP001321760">
    <property type="component" value="Unassembled WGS sequence"/>
</dbReference>
<protein>
    <submittedName>
        <fullName evidence="2">Heterokaryon incompatibility protein</fullName>
    </submittedName>
</protein>
<keyword evidence="3" id="KW-1185">Reference proteome</keyword>
<dbReference type="EMBL" id="MU865968">
    <property type="protein sequence ID" value="KAK4445126.1"/>
    <property type="molecule type" value="Genomic_DNA"/>
</dbReference>
<comment type="caution">
    <text evidence="2">The sequence shown here is derived from an EMBL/GenBank/DDBJ whole genome shotgun (WGS) entry which is preliminary data.</text>
</comment>
<dbReference type="Pfam" id="PF06985">
    <property type="entry name" value="HET"/>
    <property type="match status" value="1"/>
</dbReference>
<reference evidence="2" key="1">
    <citation type="journal article" date="2023" name="Mol. Phylogenet. Evol.">
        <title>Genome-scale phylogeny and comparative genomics of the fungal order Sordariales.</title>
        <authorList>
            <person name="Hensen N."/>
            <person name="Bonometti L."/>
            <person name="Westerberg I."/>
            <person name="Brannstrom I.O."/>
            <person name="Guillou S."/>
            <person name="Cros-Aarteil S."/>
            <person name="Calhoun S."/>
            <person name="Haridas S."/>
            <person name="Kuo A."/>
            <person name="Mondo S."/>
            <person name="Pangilinan J."/>
            <person name="Riley R."/>
            <person name="LaButti K."/>
            <person name="Andreopoulos B."/>
            <person name="Lipzen A."/>
            <person name="Chen C."/>
            <person name="Yan M."/>
            <person name="Daum C."/>
            <person name="Ng V."/>
            <person name="Clum A."/>
            <person name="Steindorff A."/>
            <person name="Ohm R.A."/>
            <person name="Martin F."/>
            <person name="Silar P."/>
            <person name="Natvig D.O."/>
            <person name="Lalanne C."/>
            <person name="Gautier V."/>
            <person name="Ament-Velasquez S.L."/>
            <person name="Kruys A."/>
            <person name="Hutchinson M.I."/>
            <person name="Powell A.J."/>
            <person name="Barry K."/>
            <person name="Miller A.N."/>
            <person name="Grigoriev I.V."/>
            <person name="Debuchy R."/>
            <person name="Gladieux P."/>
            <person name="Hiltunen Thoren M."/>
            <person name="Johannesson H."/>
        </authorList>
    </citation>
    <scope>NUCLEOTIDE SEQUENCE</scope>
    <source>
        <strain evidence="2">PSN243</strain>
    </source>
</reference>
<reference evidence="2" key="2">
    <citation type="submission" date="2023-05" db="EMBL/GenBank/DDBJ databases">
        <authorList>
            <consortium name="Lawrence Berkeley National Laboratory"/>
            <person name="Steindorff A."/>
            <person name="Hensen N."/>
            <person name="Bonometti L."/>
            <person name="Westerberg I."/>
            <person name="Brannstrom I.O."/>
            <person name="Guillou S."/>
            <person name="Cros-Aarteil S."/>
            <person name="Calhoun S."/>
            <person name="Haridas S."/>
            <person name="Kuo A."/>
            <person name="Mondo S."/>
            <person name="Pangilinan J."/>
            <person name="Riley R."/>
            <person name="Labutti K."/>
            <person name="Andreopoulos B."/>
            <person name="Lipzen A."/>
            <person name="Chen C."/>
            <person name="Yanf M."/>
            <person name="Daum C."/>
            <person name="Ng V."/>
            <person name="Clum A."/>
            <person name="Ohm R."/>
            <person name="Martin F."/>
            <person name="Silar P."/>
            <person name="Natvig D."/>
            <person name="Lalanne C."/>
            <person name="Gautier V."/>
            <person name="Ament-Velasquez S.L."/>
            <person name="Kruys A."/>
            <person name="Hutchinson M.I."/>
            <person name="Powell A.J."/>
            <person name="Barry K."/>
            <person name="Miller A.N."/>
            <person name="Grigoriev I.V."/>
            <person name="Debuchy R."/>
            <person name="Gladieux P."/>
            <person name="Thoren M.H."/>
            <person name="Johannesson H."/>
        </authorList>
    </citation>
    <scope>NUCLEOTIDE SEQUENCE</scope>
    <source>
        <strain evidence="2">PSN243</strain>
    </source>
</reference>
<name>A0AAV9GBW7_9PEZI</name>
<accession>A0AAV9GBW7</accession>
<dbReference type="InterPro" id="IPR052895">
    <property type="entry name" value="HetReg/Transcr_Mod"/>
</dbReference>
<evidence type="ECO:0000313" key="2">
    <source>
        <dbReference type="EMBL" id="KAK4445126.1"/>
    </source>
</evidence>
<dbReference type="PANTHER" id="PTHR24148:SF73">
    <property type="entry name" value="HET DOMAIN PROTEIN (AFU_ORTHOLOGUE AFUA_8G01020)"/>
    <property type="match status" value="1"/>
</dbReference>
<organism evidence="2 3">
    <name type="scientific">Podospora aff. communis PSN243</name>
    <dbReference type="NCBI Taxonomy" id="3040156"/>
    <lineage>
        <taxon>Eukaryota</taxon>
        <taxon>Fungi</taxon>
        <taxon>Dikarya</taxon>
        <taxon>Ascomycota</taxon>
        <taxon>Pezizomycotina</taxon>
        <taxon>Sordariomycetes</taxon>
        <taxon>Sordariomycetidae</taxon>
        <taxon>Sordariales</taxon>
        <taxon>Podosporaceae</taxon>
        <taxon>Podospora</taxon>
    </lineage>
</organism>
<dbReference type="InterPro" id="IPR010730">
    <property type="entry name" value="HET"/>
</dbReference>
<feature type="domain" description="Heterokaryon incompatibility" evidence="1">
    <location>
        <begin position="104"/>
        <end position="266"/>
    </location>
</feature>
<evidence type="ECO:0000259" key="1">
    <source>
        <dbReference type="Pfam" id="PF06985"/>
    </source>
</evidence>
<dbReference type="Pfam" id="PF26639">
    <property type="entry name" value="Het-6_barrel"/>
    <property type="match status" value="1"/>
</dbReference>
<dbReference type="AlphaFoldDB" id="A0AAV9GBW7"/>
<proteinExistence type="predicted"/>
<sequence>MVSLYQPLDEGKDEFRLLTLLPESRSTGVVHCTLRTCSLGAYTPEYLSFLRTFGSSNANPSKRNTTSTWIQSRLQPQLAHLAPLNRLHATHPPASQHRFVWGDYVALSYVWGDEQDRESIVLNGSSTWVTSNLARALHAFAAEGRFEARRESGTSGSVAGGLGLWVDALCINQGDLDERARQVMRMRDIYGSAWAVIAWLGESSFKSASAVQLVRDLAELRKAGASGEDIQACLRAEPDYLGQGCWLGLQELMERPYWYRLWIIQEMVMGASATWICCGLATLEWTTFCDGVAFLEEHLWLVKDDLLGLERLASTGDADATAWTVTSLHMIYQDLSLLSEREERGGEYPSFGRLLDIAISAECKDPRDKVYALAALMPPDVANRLQPDYTLAVGNAYAIAARAFIEVYDNMEPIREGNPWGSSKTPSWAADWCWEGRVRSSRIENQLWGPPEFFPRHSQDTTPWVPYQASGDSRHDTTFSEDGLLLMCSGFIIDAVSGLAARGKTYFHWDKRTIVHDRNWKSSYGDVDATSQALYRTLILDRVTGGQRATARHSAILSLPSTFARGVSEFSRRGWTWLAGQKYYYFRWEEFRGVNKDLCIGNQRLDDFFSDEMASDTIEFDYSEVYSSFDRASQKRRFMVTKNGYMGWVPDNIYGKATILFGCSTPIVIRPHGSCFQVIGEAYVQGLMDGEAMTLVVSGGVQRRGFTFC</sequence>
<gene>
    <name evidence="2" type="ORF">QBC34DRAFT_473002</name>
</gene>
<dbReference type="PANTHER" id="PTHR24148">
    <property type="entry name" value="ANKYRIN REPEAT DOMAIN-CONTAINING PROTEIN 39 HOMOLOG-RELATED"/>
    <property type="match status" value="1"/>
</dbReference>
<evidence type="ECO:0000313" key="3">
    <source>
        <dbReference type="Proteomes" id="UP001321760"/>
    </source>
</evidence>